<dbReference type="Proteomes" id="UP000824782">
    <property type="component" value="Unassembled WGS sequence"/>
</dbReference>
<organism evidence="12 13">
    <name type="scientific">Engystomops pustulosus</name>
    <name type="common">Tungara frog</name>
    <name type="synonym">Physalaemus pustulosus</name>
    <dbReference type="NCBI Taxonomy" id="76066"/>
    <lineage>
        <taxon>Eukaryota</taxon>
        <taxon>Metazoa</taxon>
        <taxon>Chordata</taxon>
        <taxon>Craniata</taxon>
        <taxon>Vertebrata</taxon>
        <taxon>Euteleostomi</taxon>
        <taxon>Amphibia</taxon>
        <taxon>Batrachia</taxon>
        <taxon>Anura</taxon>
        <taxon>Neobatrachia</taxon>
        <taxon>Hyloidea</taxon>
        <taxon>Leptodactylidae</taxon>
        <taxon>Leiuperinae</taxon>
        <taxon>Engystomops</taxon>
    </lineage>
</organism>
<feature type="domain" description="Lysosome-associated membrane glycoprotein 2-like luminal" evidence="11">
    <location>
        <begin position="57"/>
        <end position="198"/>
    </location>
</feature>
<evidence type="ECO:0000256" key="1">
    <source>
        <dbReference type="ARBA" id="ARBA00004530"/>
    </source>
</evidence>
<dbReference type="GO" id="GO:0005765">
    <property type="term" value="C:lysosomal membrane"/>
    <property type="evidence" value="ECO:0007669"/>
    <property type="project" value="UniProtKB-SubCell"/>
</dbReference>
<dbReference type="PROSITE" id="PS51407">
    <property type="entry name" value="LAMP_3"/>
    <property type="match status" value="1"/>
</dbReference>
<accession>A0AAV7C9M9</accession>
<gene>
    <name evidence="12" type="ORF">GDO81_007648</name>
</gene>
<keyword evidence="13" id="KW-1185">Reference proteome</keyword>
<feature type="compositionally biased region" description="Low complexity" evidence="9">
    <location>
        <begin position="1"/>
        <end position="48"/>
    </location>
</feature>
<dbReference type="GO" id="GO:0031902">
    <property type="term" value="C:late endosome membrane"/>
    <property type="evidence" value="ECO:0007669"/>
    <property type="project" value="TreeGrafter"/>
</dbReference>
<dbReference type="InterPro" id="IPR002000">
    <property type="entry name" value="Lysosome-assoc_membr_glycop"/>
</dbReference>
<dbReference type="EMBL" id="WNYA01000003">
    <property type="protein sequence ID" value="KAG8581361.1"/>
    <property type="molecule type" value="Genomic_DNA"/>
</dbReference>
<keyword evidence="4" id="KW-0967">Endosome</keyword>
<proteinExistence type="inferred from homology"/>
<evidence type="ECO:0000256" key="3">
    <source>
        <dbReference type="ARBA" id="ARBA00022729"/>
    </source>
</evidence>
<dbReference type="GO" id="GO:0005886">
    <property type="term" value="C:plasma membrane"/>
    <property type="evidence" value="ECO:0007669"/>
    <property type="project" value="TreeGrafter"/>
</dbReference>
<evidence type="ECO:0000256" key="7">
    <source>
        <dbReference type="ARBA" id="ARBA00023180"/>
    </source>
</evidence>
<dbReference type="PRINTS" id="PR00336">
    <property type="entry name" value="LYSASSOCTDMP"/>
</dbReference>
<evidence type="ECO:0000313" key="13">
    <source>
        <dbReference type="Proteomes" id="UP000824782"/>
    </source>
</evidence>
<evidence type="ECO:0000256" key="10">
    <source>
        <dbReference type="SAM" id="Phobius"/>
    </source>
</evidence>
<dbReference type="Pfam" id="PF01299">
    <property type="entry name" value="Lamp2-like_luminal"/>
    <property type="match status" value="1"/>
</dbReference>
<comment type="subcellular location">
    <subcellularLocation>
        <location evidence="1">Endosome membrane</location>
        <topology evidence="1">Single-pass type I membrane protein</topology>
    </subcellularLocation>
    <subcellularLocation>
        <location evidence="8">Lysosome membrane</location>
        <topology evidence="8">Single-pass type I membrane protein</topology>
    </subcellularLocation>
</comment>
<keyword evidence="8" id="KW-0458">Lysosome</keyword>
<comment type="caution">
    <text evidence="8">Lacks conserved residue(s) required for the propagation of feature annotation.</text>
</comment>
<evidence type="ECO:0000256" key="4">
    <source>
        <dbReference type="ARBA" id="ARBA00022753"/>
    </source>
</evidence>
<dbReference type="AlphaFoldDB" id="A0AAV7C9M9"/>
<sequence length="251" mass="27620">PNTTTHAPNTTTHAPNTTTHAPNTTTHAPNTTTHAPNTTTPATTHAIPTLPPTSSPPKTGNYTVKDDKEVCIIAHMGLEIQIVKSTEKKTDKRYLNIEPKLTNASGICADPKSNLLLTFPEGFINFTFVKESKTYYIEEVSVELIVASEGQWNVSSGKLKLLSTDLGYSVKCKRTPTVKLGDHLELIMAEVKLQAFEIKNSTFGKERVCFPDRNNLLVPVGVALAIVGLILIILLVFLLTRRRRISGYERI</sequence>
<feature type="non-terminal residue" evidence="12">
    <location>
        <position position="1"/>
    </location>
</feature>
<keyword evidence="2 8" id="KW-0812">Transmembrane</keyword>
<keyword evidence="8" id="KW-1015">Disulfide bond</keyword>
<keyword evidence="7" id="KW-0325">Glycoprotein</keyword>
<keyword evidence="5 10" id="KW-1133">Transmembrane helix</keyword>
<feature type="region of interest" description="Disordered" evidence="9">
    <location>
        <begin position="1"/>
        <end position="62"/>
    </location>
</feature>
<reference evidence="12" key="1">
    <citation type="thesis" date="2020" institute="ProQuest LLC" country="789 East Eisenhower Parkway, Ann Arbor, MI, USA">
        <title>Comparative Genomics and Chromosome Evolution.</title>
        <authorList>
            <person name="Mudd A.B."/>
        </authorList>
    </citation>
    <scope>NUCLEOTIDE SEQUENCE</scope>
    <source>
        <strain evidence="12">237g6f4</strain>
        <tissue evidence="12">Blood</tissue>
    </source>
</reference>
<comment type="caution">
    <text evidence="12">The sequence shown here is derived from an EMBL/GenBank/DDBJ whole genome shotgun (WGS) entry which is preliminary data.</text>
</comment>
<evidence type="ECO:0000313" key="12">
    <source>
        <dbReference type="EMBL" id="KAG8581361.1"/>
    </source>
</evidence>
<dbReference type="GO" id="GO:0072594">
    <property type="term" value="P:establishment of protein localization to organelle"/>
    <property type="evidence" value="ECO:0007669"/>
    <property type="project" value="TreeGrafter"/>
</dbReference>
<comment type="similarity">
    <text evidence="8">Belongs to the LAMP family.</text>
</comment>
<feature type="disulfide bond" evidence="8">
    <location>
        <begin position="172"/>
        <end position="209"/>
    </location>
</feature>
<evidence type="ECO:0000256" key="8">
    <source>
        <dbReference type="PROSITE-ProRule" id="PRU00740"/>
    </source>
</evidence>
<protein>
    <recommendedName>
        <fullName evidence="11">Lysosome-associated membrane glycoprotein 2-like luminal domain-containing protein</fullName>
    </recommendedName>
</protein>
<keyword evidence="6 8" id="KW-0472">Membrane</keyword>
<dbReference type="PANTHER" id="PTHR11506:SF2">
    <property type="entry name" value="MACROSIALIN"/>
    <property type="match status" value="1"/>
</dbReference>
<evidence type="ECO:0000256" key="6">
    <source>
        <dbReference type="ARBA" id="ARBA00023136"/>
    </source>
</evidence>
<keyword evidence="3" id="KW-0732">Signal</keyword>
<evidence type="ECO:0000256" key="2">
    <source>
        <dbReference type="ARBA" id="ARBA00022692"/>
    </source>
</evidence>
<dbReference type="InterPro" id="IPR048528">
    <property type="entry name" value="Lamp2-like_luminal"/>
</dbReference>
<evidence type="ECO:0000256" key="9">
    <source>
        <dbReference type="SAM" id="MobiDB-lite"/>
    </source>
</evidence>
<evidence type="ECO:0000256" key="5">
    <source>
        <dbReference type="ARBA" id="ARBA00022989"/>
    </source>
</evidence>
<feature type="transmembrane region" description="Helical" evidence="10">
    <location>
        <begin position="216"/>
        <end position="240"/>
    </location>
</feature>
<name>A0AAV7C9M9_ENGPU</name>
<dbReference type="PANTHER" id="PTHR11506">
    <property type="entry name" value="LYSOSOME-ASSOCIATED MEMBRANE GLYCOPROTEIN"/>
    <property type="match status" value="1"/>
</dbReference>
<evidence type="ECO:0000259" key="11">
    <source>
        <dbReference type="Pfam" id="PF01299"/>
    </source>
</evidence>
<dbReference type="Gene3D" id="2.40.160.110">
    <property type="match status" value="1"/>
</dbReference>